<protein>
    <submittedName>
        <fullName evidence="1">Uncharacterized protein</fullName>
    </submittedName>
</protein>
<dbReference type="Proteomes" id="UP000499080">
    <property type="component" value="Unassembled WGS sequence"/>
</dbReference>
<evidence type="ECO:0000313" key="1">
    <source>
        <dbReference type="EMBL" id="GBM07322.1"/>
    </source>
</evidence>
<keyword evidence="2" id="KW-1185">Reference proteome</keyword>
<dbReference type="EMBL" id="BGPR01000241">
    <property type="protein sequence ID" value="GBM07322.1"/>
    <property type="molecule type" value="Genomic_DNA"/>
</dbReference>
<sequence>MKISGTDHKTIVDFIFFVDKIPLKCLAATSSTTCRVLDRSRRGIPRPTSEVGEGEIEKFIEQISFCRRSRSLGLSDRDIRASFLLPLKVAEPPSRDHGVECPVACPPYASLPTHKGKK</sequence>
<organism evidence="1 2">
    <name type="scientific">Araneus ventricosus</name>
    <name type="common">Orbweaver spider</name>
    <name type="synonym">Epeira ventricosa</name>
    <dbReference type="NCBI Taxonomy" id="182803"/>
    <lineage>
        <taxon>Eukaryota</taxon>
        <taxon>Metazoa</taxon>
        <taxon>Ecdysozoa</taxon>
        <taxon>Arthropoda</taxon>
        <taxon>Chelicerata</taxon>
        <taxon>Arachnida</taxon>
        <taxon>Araneae</taxon>
        <taxon>Araneomorphae</taxon>
        <taxon>Entelegynae</taxon>
        <taxon>Araneoidea</taxon>
        <taxon>Araneidae</taxon>
        <taxon>Araneus</taxon>
    </lineage>
</organism>
<dbReference type="AlphaFoldDB" id="A0A4Y2CS88"/>
<accession>A0A4Y2CS88</accession>
<gene>
    <name evidence="1" type="ORF">AVEN_187871_1</name>
</gene>
<comment type="caution">
    <text evidence="1">The sequence shown here is derived from an EMBL/GenBank/DDBJ whole genome shotgun (WGS) entry which is preliminary data.</text>
</comment>
<reference evidence="1 2" key="1">
    <citation type="journal article" date="2019" name="Sci. Rep.">
        <title>Orb-weaving spider Araneus ventricosus genome elucidates the spidroin gene catalogue.</title>
        <authorList>
            <person name="Kono N."/>
            <person name="Nakamura H."/>
            <person name="Ohtoshi R."/>
            <person name="Moran D.A.P."/>
            <person name="Shinohara A."/>
            <person name="Yoshida Y."/>
            <person name="Fujiwara M."/>
            <person name="Mori M."/>
            <person name="Tomita M."/>
            <person name="Arakawa K."/>
        </authorList>
    </citation>
    <scope>NUCLEOTIDE SEQUENCE [LARGE SCALE GENOMIC DNA]</scope>
</reference>
<proteinExistence type="predicted"/>
<evidence type="ECO:0000313" key="2">
    <source>
        <dbReference type="Proteomes" id="UP000499080"/>
    </source>
</evidence>
<name>A0A4Y2CS88_ARAVE</name>